<dbReference type="SMART" id="SM00936">
    <property type="entry name" value="PBP5_C"/>
    <property type="match status" value="1"/>
</dbReference>
<dbReference type="PRINTS" id="PR00725">
    <property type="entry name" value="DADACBPTASE1"/>
</dbReference>
<evidence type="ECO:0000256" key="14">
    <source>
        <dbReference type="SAM" id="Phobius"/>
    </source>
</evidence>
<keyword evidence="17" id="KW-1185">Reference proteome</keyword>
<comment type="catalytic activity">
    <reaction evidence="12">
        <text>Preferential cleavage: (Ac)2-L-Lys-D-Ala-|-D-Ala. Also transpeptidation of peptidyl-alanyl moieties that are N-acyl substituents of D-alanine.</text>
        <dbReference type="EC" id="3.4.16.4"/>
    </reaction>
</comment>
<dbReference type="InterPro" id="IPR012907">
    <property type="entry name" value="Peptidase_S11_C"/>
</dbReference>
<dbReference type="EC" id="3.4.16.4" evidence="4"/>
<evidence type="ECO:0000259" key="15">
    <source>
        <dbReference type="SMART" id="SM00936"/>
    </source>
</evidence>
<evidence type="ECO:0000256" key="6">
    <source>
        <dbReference type="ARBA" id="ARBA00022670"/>
    </source>
</evidence>
<keyword evidence="5 16" id="KW-0121">Carboxypeptidase</keyword>
<evidence type="ECO:0000256" key="2">
    <source>
        <dbReference type="ARBA" id="ARBA00004752"/>
    </source>
</evidence>
<accession>A0ABY5DZK3</accession>
<dbReference type="EMBL" id="CP098502">
    <property type="protein sequence ID" value="UTI66979.1"/>
    <property type="molecule type" value="Genomic_DNA"/>
</dbReference>
<keyword evidence="7" id="KW-0732">Signal</keyword>
<comment type="similarity">
    <text evidence="3 13">Belongs to the peptidase S11 family.</text>
</comment>
<dbReference type="SUPFAM" id="SSF69189">
    <property type="entry name" value="Penicillin-binding protein associated domain"/>
    <property type="match status" value="1"/>
</dbReference>
<keyword evidence="8" id="KW-0378">Hydrolase</keyword>
<evidence type="ECO:0000256" key="4">
    <source>
        <dbReference type="ARBA" id="ARBA00012448"/>
    </source>
</evidence>
<keyword evidence="10" id="KW-0573">Peptidoglycan synthesis</keyword>
<keyword evidence="14" id="KW-0472">Membrane</keyword>
<gene>
    <name evidence="16" type="ORF">NBH00_12400</name>
</gene>
<evidence type="ECO:0000256" key="13">
    <source>
        <dbReference type="RuleBase" id="RU004016"/>
    </source>
</evidence>
<evidence type="ECO:0000256" key="10">
    <source>
        <dbReference type="ARBA" id="ARBA00022984"/>
    </source>
</evidence>
<protein>
    <recommendedName>
        <fullName evidence="4">serine-type D-Ala-D-Ala carboxypeptidase</fullName>
        <ecNumber evidence="4">3.4.16.4</ecNumber>
    </recommendedName>
</protein>
<evidence type="ECO:0000256" key="9">
    <source>
        <dbReference type="ARBA" id="ARBA00022960"/>
    </source>
</evidence>
<reference evidence="16 17" key="1">
    <citation type="submission" date="2022-06" db="EMBL/GenBank/DDBJ databases">
        <title>Paraconexibacter antarcticus.</title>
        <authorList>
            <person name="Kim C.S."/>
        </authorList>
    </citation>
    <scope>NUCLEOTIDE SEQUENCE [LARGE SCALE GENOMIC DNA]</scope>
    <source>
        <strain evidence="16 17">02-257</strain>
    </source>
</reference>
<keyword evidence="6" id="KW-0645">Protease</keyword>
<proteinExistence type="inferred from homology"/>
<keyword evidence="9" id="KW-0133">Cell shape</keyword>
<keyword evidence="14" id="KW-0812">Transmembrane</keyword>
<organism evidence="16 17">
    <name type="scientific">Paraconexibacter antarcticus</name>
    <dbReference type="NCBI Taxonomy" id="2949664"/>
    <lineage>
        <taxon>Bacteria</taxon>
        <taxon>Bacillati</taxon>
        <taxon>Actinomycetota</taxon>
        <taxon>Thermoleophilia</taxon>
        <taxon>Solirubrobacterales</taxon>
        <taxon>Paraconexibacteraceae</taxon>
        <taxon>Paraconexibacter</taxon>
    </lineage>
</organism>
<dbReference type="PANTHER" id="PTHR21581">
    <property type="entry name" value="D-ALANYL-D-ALANINE CARBOXYPEPTIDASE"/>
    <property type="match status" value="1"/>
</dbReference>
<dbReference type="InterPro" id="IPR012338">
    <property type="entry name" value="Beta-lactam/transpept-like"/>
</dbReference>
<feature type="domain" description="Peptidase S11 D-Ala-D-Ala carboxypeptidase A C-terminal" evidence="15">
    <location>
        <begin position="266"/>
        <end position="355"/>
    </location>
</feature>
<evidence type="ECO:0000256" key="12">
    <source>
        <dbReference type="ARBA" id="ARBA00034000"/>
    </source>
</evidence>
<evidence type="ECO:0000256" key="1">
    <source>
        <dbReference type="ARBA" id="ARBA00003217"/>
    </source>
</evidence>
<dbReference type="Pfam" id="PF07943">
    <property type="entry name" value="PBP5_C"/>
    <property type="match status" value="1"/>
</dbReference>
<evidence type="ECO:0000256" key="5">
    <source>
        <dbReference type="ARBA" id="ARBA00022645"/>
    </source>
</evidence>
<evidence type="ECO:0000313" key="17">
    <source>
        <dbReference type="Proteomes" id="UP001056035"/>
    </source>
</evidence>
<dbReference type="InterPro" id="IPR018044">
    <property type="entry name" value="Peptidase_S11"/>
</dbReference>
<dbReference type="Pfam" id="PF00768">
    <property type="entry name" value="Peptidase_S11"/>
    <property type="match status" value="1"/>
</dbReference>
<dbReference type="Gene3D" id="2.60.410.10">
    <property type="entry name" value="D-Ala-D-Ala carboxypeptidase, C-terminal domain"/>
    <property type="match status" value="1"/>
</dbReference>
<evidence type="ECO:0000313" key="16">
    <source>
        <dbReference type="EMBL" id="UTI66979.1"/>
    </source>
</evidence>
<comment type="function">
    <text evidence="1">Removes C-terminal D-alanyl residues from sugar-peptide cell wall precursors.</text>
</comment>
<dbReference type="PANTHER" id="PTHR21581:SF6">
    <property type="entry name" value="TRAFFICKING PROTEIN PARTICLE COMPLEX SUBUNIT 12"/>
    <property type="match status" value="1"/>
</dbReference>
<dbReference type="InterPro" id="IPR037167">
    <property type="entry name" value="Peptidase_S11_C_sf"/>
</dbReference>
<comment type="pathway">
    <text evidence="2">Cell wall biogenesis; peptidoglycan biosynthesis.</text>
</comment>
<dbReference type="SUPFAM" id="SSF56601">
    <property type="entry name" value="beta-lactamase/transpeptidase-like"/>
    <property type="match status" value="1"/>
</dbReference>
<evidence type="ECO:0000256" key="8">
    <source>
        <dbReference type="ARBA" id="ARBA00022801"/>
    </source>
</evidence>
<evidence type="ECO:0000256" key="3">
    <source>
        <dbReference type="ARBA" id="ARBA00007164"/>
    </source>
</evidence>
<sequence length="405" mass="42864">MLLGAALRPAGAQAAAATAAAGPPPIDAPAAVLIEPATGDIVYQRRANQRRPIASTTKLMTALVALKRLSLDDVLAQVPYAAAGAESLVGLRTGERMSVRDYLRGLLLASGNDAAETLAVRTGGSRAAFVKLMNAQAAALGLRNTHFETPVGLDTPGNYSTPADLAKLALVLRTYAFFRETTDRPDATLRVRGGRTIRVVNRNTLVQRIPFVNGVKTGHTNQAGYCLVGSATRDGVTVVSVVLGTGSEEARDRNSLRLLRYGLQRYHVIPAVKAGTPLASADVRYRDGQTLELVASRTVSRTVRRGQRLFTKVVGAPKAVEGPLAKGARLGTILVRQRGRTVDRVALVAARAVPAATATERLSDYGRRPGTLLLLGAFLGGSLLLVLLRRRSHRGEHGGAEAEIA</sequence>
<dbReference type="RefSeq" id="WP_254573631.1">
    <property type="nucleotide sequence ID" value="NZ_CP098502.1"/>
</dbReference>
<evidence type="ECO:0000256" key="7">
    <source>
        <dbReference type="ARBA" id="ARBA00022729"/>
    </source>
</evidence>
<evidence type="ECO:0000256" key="11">
    <source>
        <dbReference type="ARBA" id="ARBA00023316"/>
    </source>
</evidence>
<keyword evidence="14" id="KW-1133">Transmembrane helix</keyword>
<keyword evidence="11" id="KW-0961">Cell wall biogenesis/degradation</keyword>
<dbReference type="Proteomes" id="UP001056035">
    <property type="component" value="Chromosome"/>
</dbReference>
<dbReference type="Gene3D" id="3.40.710.10">
    <property type="entry name" value="DD-peptidase/beta-lactamase superfamily"/>
    <property type="match status" value="1"/>
</dbReference>
<name>A0ABY5DZK3_9ACTN</name>
<dbReference type="InterPro" id="IPR001967">
    <property type="entry name" value="Peptidase_S11_N"/>
</dbReference>
<dbReference type="GO" id="GO:0004180">
    <property type="term" value="F:carboxypeptidase activity"/>
    <property type="evidence" value="ECO:0007669"/>
    <property type="project" value="UniProtKB-KW"/>
</dbReference>
<feature type="transmembrane region" description="Helical" evidence="14">
    <location>
        <begin position="370"/>
        <end position="388"/>
    </location>
</feature>
<dbReference type="InterPro" id="IPR015956">
    <property type="entry name" value="Peniciliin-bd_prot_C_sf"/>
</dbReference>